<reference evidence="4" key="2">
    <citation type="submission" date="2012-11" db="EMBL/GenBank/DDBJ databases">
        <authorList>
            <person name="Kuo A."/>
            <person name="Curtis B.A."/>
            <person name="Tanifuji G."/>
            <person name="Burki F."/>
            <person name="Gruber A."/>
            <person name="Irimia M."/>
            <person name="Maruyama S."/>
            <person name="Arias M.C."/>
            <person name="Ball S.G."/>
            <person name="Gile G.H."/>
            <person name="Hirakawa Y."/>
            <person name="Hopkins J.F."/>
            <person name="Rensing S.A."/>
            <person name="Schmutz J."/>
            <person name="Symeonidi A."/>
            <person name="Elias M."/>
            <person name="Eveleigh R.J."/>
            <person name="Herman E.K."/>
            <person name="Klute M.J."/>
            <person name="Nakayama T."/>
            <person name="Obornik M."/>
            <person name="Reyes-Prieto A."/>
            <person name="Armbrust E.V."/>
            <person name="Aves S.J."/>
            <person name="Beiko R.G."/>
            <person name="Coutinho P."/>
            <person name="Dacks J.B."/>
            <person name="Durnford D.G."/>
            <person name="Fast N.M."/>
            <person name="Green B.R."/>
            <person name="Grisdale C."/>
            <person name="Hempe F."/>
            <person name="Henrissat B."/>
            <person name="Hoppner M.P."/>
            <person name="Ishida K.-I."/>
            <person name="Kim E."/>
            <person name="Koreny L."/>
            <person name="Kroth P.G."/>
            <person name="Liu Y."/>
            <person name="Malik S.-B."/>
            <person name="Maier U.G."/>
            <person name="McRose D."/>
            <person name="Mock T."/>
            <person name="Neilson J.A."/>
            <person name="Onodera N.T."/>
            <person name="Poole A.M."/>
            <person name="Pritham E.J."/>
            <person name="Richards T.A."/>
            <person name="Rocap G."/>
            <person name="Roy S.W."/>
            <person name="Sarai C."/>
            <person name="Schaack S."/>
            <person name="Shirato S."/>
            <person name="Slamovits C.H."/>
            <person name="Spencer D.F."/>
            <person name="Suzuki S."/>
            <person name="Worden A.Z."/>
            <person name="Zauner S."/>
            <person name="Barry K."/>
            <person name="Bell C."/>
            <person name="Bharti A.K."/>
            <person name="Crow J.A."/>
            <person name="Grimwood J."/>
            <person name="Kramer R."/>
            <person name="Lindquist E."/>
            <person name="Lucas S."/>
            <person name="Salamov A."/>
            <person name="McFadden G.I."/>
            <person name="Lane C.E."/>
            <person name="Keeling P.J."/>
            <person name="Gray M.W."/>
            <person name="Grigoriev I.V."/>
            <person name="Archibald J.M."/>
        </authorList>
    </citation>
    <scope>NUCLEOTIDE SEQUENCE</scope>
    <source>
        <strain evidence="4">CCMP2712</strain>
    </source>
</reference>
<protein>
    <submittedName>
        <fullName evidence="2 3">Uncharacterized protein</fullName>
    </submittedName>
</protein>
<dbReference type="GeneID" id="17307923"/>
<dbReference type="HOGENOM" id="CLU_1819502_0_0_1"/>
<evidence type="ECO:0000256" key="1">
    <source>
        <dbReference type="SAM" id="Coils"/>
    </source>
</evidence>
<gene>
    <name evidence="2" type="ORF">GUITHDRAFT_103075</name>
</gene>
<dbReference type="KEGG" id="gtt:GUITHDRAFT_103075"/>
<sequence length="142" mass="16317">MGMCESRDVQSCCATSDEVADERVRTTVKVKGMQAVKRKSSRVGSQRAFSETDDVMRSYLNLKNELLQKAMAEKEEANARKEKAKRMEKLEKAKRQLAELKKSIRQDPHSEAKLQEMKAIRERIWNLDTVKGGQQSRRKSTV</sequence>
<proteinExistence type="predicted"/>
<evidence type="ECO:0000313" key="4">
    <source>
        <dbReference type="Proteomes" id="UP000011087"/>
    </source>
</evidence>
<feature type="coiled-coil region" evidence="1">
    <location>
        <begin position="60"/>
        <end position="107"/>
    </location>
</feature>
<name>L1JSJ0_GUITC</name>
<dbReference type="RefSeq" id="XP_005838135.1">
    <property type="nucleotide sequence ID" value="XM_005838078.1"/>
</dbReference>
<organism evidence="2">
    <name type="scientific">Guillardia theta (strain CCMP2712)</name>
    <name type="common">Cryptophyte</name>
    <dbReference type="NCBI Taxonomy" id="905079"/>
    <lineage>
        <taxon>Eukaryota</taxon>
        <taxon>Cryptophyceae</taxon>
        <taxon>Pyrenomonadales</taxon>
        <taxon>Geminigeraceae</taxon>
        <taxon>Guillardia</taxon>
    </lineage>
</organism>
<reference evidence="3" key="3">
    <citation type="submission" date="2015-06" db="UniProtKB">
        <authorList>
            <consortium name="EnsemblProtists"/>
        </authorList>
    </citation>
    <scope>IDENTIFICATION</scope>
</reference>
<dbReference type="EnsemblProtists" id="EKX51155">
    <property type="protein sequence ID" value="EKX51155"/>
    <property type="gene ID" value="GUITHDRAFT_103075"/>
</dbReference>
<keyword evidence="1" id="KW-0175">Coiled coil</keyword>
<dbReference type="Proteomes" id="UP000011087">
    <property type="component" value="Unassembled WGS sequence"/>
</dbReference>
<evidence type="ECO:0000313" key="3">
    <source>
        <dbReference type="EnsemblProtists" id="EKX51155"/>
    </source>
</evidence>
<dbReference type="PaxDb" id="55529-EKX51155"/>
<evidence type="ECO:0000313" key="2">
    <source>
        <dbReference type="EMBL" id="EKX51155.1"/>
    </source>
</evidence>
<keyword evidence="4" id="KW-1185">Reference proteome</keyword>
<accession>L1JSJ0</accession>
<dbReference type="AlphaFoldDB" id="L1JSJ0"/>
<dbReference type="EMBL" id="JH992976">
    <property type="protein sequence ID" value="EKX51155.1"/>
    <property type="molecule type" value="Genomic_DNA"/>
</dbReference>
<reference evidence="2 4" key="1">
    <citation type="journal article" date="2012" name="Nature">
        <title>Algal genomes reveal evolutionary mosaicism and the fate of nucleomorphs.</title>
        <authorList>
            <consortium name="DOE Joint Genome Institute"/>
            <person name="Curtis B.A."/>
            <person name="Tanifuji G."/>
            <person name="Burki F."/>
            <person name="Gruber A."/>
            <person name="Irimia M."/>
            <person name="Maruyama S."/>
            <person name="Arias M.C."/>
            <person name="Ball S.G."/>
            <person name="Gile G.H."/>
            <person name="Hirakawa Y."/>
            <person name="Hopkins J.F."/>
            <person name="Kuo A."/>
            <person name="Rensing S.A."/>
            <person name="Schmutz J."/>
            <person name="Symeonidi A."/>
            <person name="Elias M."/>
            <person name="Eveleigh R.J."/>
            <person name="Herman E.K."/>
            <person name="Klute M.J."/>
            <person name="Nakayama T."/>
            <person name="Obornik M."/>
            <person name="Reyes-Prieto A."/>
            <person name="Armbrust E.V."/>
            <person name="Aves S.J."/>
            <person name="Beiko R.G."/>
            <person name="Coutinho P."/>
            <person name="Dacks J.B."/>
            <person name="Durnford D.G."/>
            <person name="Fast N.M."/>
            <person name="Green B.R."/>
            <person name="Grisdale C.J."/>
            <person name="Hempel F."/>
            <person name="Henrissat B."/>
            <person name="Hoppner M.P."/>
            <person name="Ishida K."/>
            <person name="Kim E."/>
            <person name="Koreny L."/>
            <person name="Kroth P.G."/>
            <person name="Liu Y."/>
            <person name="Malik S.B."/>
            <person name="Maier U.G."/>
            <person name="McRose D."/>
            <person name="Mock T."/>
            <person name="Neilson J.A."/>
            <person name="Onodera N.T."/>
            <person name="Poole A.M."/>
            <person name="Pritham E.J."/>
            <person name="Richards T.A."/>
            <person name="Rocap G."/>
            <person name="Roy S.W."/>
            <person name="Sarai C."/>
            <person name="Schaack S."/>
            <person name="Shirato S."/>
            <person name="Slamovits C.H."/>
            <person name="Spencer D.F."/>
            <person name="Suzuki S."/>
            <person name="Worden A.Z."/>
            <person name="Zauner S."/>
            <person name="Barry K."/>
            <person name="Bell C."/>
            <person name="Bharti A.K."/>
            <person name="Crow J.A."/>
            <person name="Grimwood J."/>
            <person name="Kramer R."/>
            <person name="Lindquist E."/>
            <person name="Lucas S."/>
            <person name="Salamov A."/>
            <person name="McFadden G.I."/>
            <person name="Lane C.E."/>
            <person name="Keeling P.J."/>
            <person name="Gray M.W."/>
            <person name="Grigoriev I.V."/>
            <person name="Archibald J.M."/>
        </authorList>
    </citation>
    <scope>NUCLEOTIDE SEQUENCE</scope>
    <source>
        <strain evidence="2 4">CCMP2712</strain>
    </source>
</reference>